<protein>
    <submittedName>
        <fullName evidence="1">Uncharacterized protein</fullName>
    </submittedName>
</protein>
<evidence type="ECO:0000313" key="1">
    <source>
        <dbReference type="EMBL" id="GAE48344.1"/>
    </source>
</evidence>
<dbReference type="EMBL" id="BAUW01000165">
    <property type="protein sequence ID" value="GAE48344.1"/>
    <property type="molecule type" value="Genomic_DNA"/>
</dbReference>
<keyword evidence="2" id="KW-1185">Reference proteome</keyword>
<organism evidence="1 2">
    <name type="scientific">Mesobacillus boroniphilus JCM 21738</name>
    <dbReference type="NCBI Taxonomy" id="1294265"/>
    <lineage>
        <taxon>Bacteria</taxon>
        <taxon>Bacillati</taxon>
        <taxon>Bacillota</taxon>
        <taxon>Bacilli</taxon>
        <taxon>Bacillales</taxon>
        <taxon>Bacillaceae</taxon>
        <taxon>Mesobacillus</taxon>
    </lineage>
</organism>
<evidence type="ECO:0000313" key="2">
    <source>
        <dbReference type="Proteomes" id="UP000018949"/>
    </source>
</evidence>
<proteinExistence type="predicted"/>
<reference evidence="1 2" key="1">
    <citation type="submission" date="2013-12" db="EMBL/GenBank/DDBJ databases">
        <title>NBRP : Genome information of microbial organism related human and environment.</title>
        <authorList>
            <person name="Hattori M."/>
            <person name="Oshima K."/>
            <person name="Inaba H."/>
            <person name="Suda W."/>
            <person name="Sakamoto M."/>
            <person name="Iino T."/>
            <person name="Kitahara M."/>
            <person name="Oshida Y."/>
            <person name="Iida T."/>
            <person name="Kudo T."/>
            <person name="Itoh T."/>
            <person name="Ahmed I."/>
            <person name="Ohkuma M."/>
        </authorList>
    </citation>
    <scope>NUCLEOTIDE SEQUENCE [LARGE SCALE GENOMIC DNA]</scope>
    <source>
        <strain evidence="1 2">JCM 21738</strain>
    </source>
</reference>
<comment type="caution">
    <text evidence="1">The sequence shown here is derived from an EMBL/GenBank/DDBJ whole genome shotgun (WGS) entry which is preliminary data.</text>
</comment>
<gene>
    <name evidence="1" type="ORF">JCM21738_5458</name>
</gene>
<name>W4RXF8_9BACI</name>
<accession>W4RXF8</accession>
<dbReference type="AlphaFoldDB" id="W4RXF8"/>
<dbReference type="Proteomes" id="UP000018949">
    <property type="component" value="Unassembled WGS sequence"/>
</dbReference>
<sequence length="55" mass="6355">MWSKKKEMKINYLKLSDKKIGFNVGNILADIIPLRRRPMPGIRVLNSLKQKASKS</sequence>